<dbReference type="PANTHER" id="PTHR33678">
    <property type="entry name" value="BLL1576 PROTEIN"/>
    <property type="match status" value="1"/>
</dbReference>
<comment type="caution">
    <text evidence="4">The sequence shown here is derived from an EMBL/GenBank/DDBJ whole genome shotgun (WGS) entry which is preliminary data.</text>
</comment>
<dbReference type="AlphaFoldDB" id="A0A367FV29"/>
<dbReference type="RefSeq" id="WP_114002937.1">
    <property type="nucleotide sequence ID" value="NZ_PSQG01000052.1"/>
</dbReference>
<evidence type="ECO:0000259" key="1">
    <source>
        <dbReference type="Pfam" id="PF03050"/>
    </source>
</evidence>
<reference evidence="4 5" key="1">
    <citation type="submission" date="2018-02" db="EMBL/GenBank/DDBJ databases">
        <title>Complete genome sequencing of Faecalibacterium prausnitzii strains isolated from the human gut.</title>
        <authorList>
            <person name="Fitzgerald B.C."/>
            <person name="Shkoporov A.N."/>
            <person name="Ross P.R."/>
            <person name="Hill C."/>
        </authorList>
    </citation>
    <scope>NUCLEOTIDE SEQUENCE [LARGE SCALE GENOMIC DNA]</scope>
    <source>
        <strain evidence="4 5">APC942/31-1</strain>
    </source>
</reference>
<accession>A0A367FV29</accession>
<proteinExistence type="predicted"/>
<dbReference type="PANTHER" id="PTHR33678:SF2">
    <property type="match status" value="1"/>
</dbReference>
<evidence type="ECO:0000259" key="2">
    <source>
        <dbReference type="Pfam" id="PF13007"/>
    </source>
</evidence>
<evidence type="ECO:0000313" key="5">
    <source>
        <dbReference type="Proteomes" id="UP000253208"/>
    </source>
</evidence>
<dbReference type="InterPro" id="IPR024463">
    <property type="entry name" value="Transposase_TnpC_homeodom"/>
</dbReference>
<evidence type="ECO:0000313" key="4">
    <source>
        <dbReference type="EMBL" id="RCH41499.1"/>
    </source>
</evidence>
<dbReference type="EMBL" id="PSQG01000052">
    <property type="protein sequence ID" value="RCH41499.1"/>
    <property type="molecule type" value="Genomic_DNA"/>
</dbReference>
<dbReference type="NCBIfam" id="NF033517">
    <property type="entry name" value="transpos_IS66"/>
    <property type="match status" value="1"/>
</dbReference>
<dbReference type="InterPro" id="IPR004291">
    <property type="entry name" value="Transposase_IS66_central"/>
</dbReference>
<sequence length="547" mass="63532">MTIKYTKEQLNKFDKDLLIELFLGMQGQMEELSRQTQALNDRMQLMMEQMVLFQKNRFGRSSEKMADSEQIRFMEVDGTIVFFNEAEAVCDLDAPEPDDLELKAPKKKKQPGKKAADIAGLTVKRIDHYLKEEELTAEFGENGWKQLPDAISRCYQFIPASVVIEEHHIGVYSSKLDEHMIKAPHPRNLLHGSLVSPSLAAAVINGKYVNAVPLYRLEKEFERYGLAITRQNMANWMIRLGEEYLGTMYDYLHKLLYDYHVIQADETPVLVNKDGRPAGIQSYMWVYRSGFMYRDRQIILYEYQKTRNASHPREFLRDYTGICVTDGYQVYHTLEKERENLKIAGCWVHCRRRFNDALEVIPKAHRKESILHLIMKQIQAIYREEGKLSDFSTEDRLMQRQLVVKPLVDAFFAYLKQNEPKIPKNGKIREAFTYALNQESYLKVFLEDGDVPIDNNASERAIRGFCIGKKNWEMIDTVNGANSSAIIYSIAETAKANNLKPFDYFEYLLTEIPKHVDDKNIDFLAELLPWSDMLPENIRKPQKASGK</sequence>
<organism evidence="4 5">
    <name type="scientific">Blautia obeum</name>
    <dbReference type="NCBI Taxonomy" id="40520"/>
    <lineage>
        <taxon>Bacteria</taxon>
        <taxon>Bacillati</taxon>
        <taxon>Bacillota</taxon>
        <taxon>Clostridia</taxon>
        <taxon>Lachnospirales</taxon>
        <taxon>Lachnospiraceae</taxon>
        <taxon>Blautia</taxon>
    </lineage>
</organism>
<evidence type="ECO:0000259" key="3">
    <source>
        <dbReference type="Pfam" id="PF13817"/>
    </source>
</evidence>
<feature type="domain" description="Transposase TnpC homeodomain" evidence="2">
    <location>
        <begin position="47"/>
        <end position="121"/>
    </location>
</feature>
<dbReference type="InterPro" id="IPR052344">
    <property type="entry name" value="Transposase-related"/>
</dbReference>
<dbReference type="Pfam" id="PF03050">
    <property type="entry name" value="DDE_Tnp_IS66"/>
    <property type="match status" value="1"/>
</dbReference>
<dbReference type="InterPro" id="IPR039552">
    <property type="entry name" value="IS66_C"/>
</dbReference>
<gene>
    <name evidence="4" type="ORF">C4886_17880</name>
</gene>
<protein>
    <submittedName>
        <fullName evidence="4">Transposase</fullName>
    </submittedName>
</protein>
<dbReference type="Proteomes" id="UP000253208">
    <property type="component" value="Unassembled WGS sequence"/>
</dbReference>
<dbReference type="Pfam" id="PF13007">
    <property type="entry name" value="LZ_Tnp_IS66"/>
    <property type="match status" value="1"/>
</dbReference>
<dbReference type="Pfam" id="PF13817">
    <property type="entry name" value="DDE_Tnp_IS66_C"/>
    <property type="match status" value="1"/>
</dbReference>
<name>A0A367FV29_9FIRM</name>
<feature type="domain" description="Transposase IS66 central" evidence="1">
    <location>
        <begin position="193"/>
        <end position="482"/>
    </location>
</feature>
<feature type="domain" description="Transposase IS66 C-terminal" evidence="3">
    <location>
        <begin position="489"/>
        <end position="530"/>
    </location>
</feature>